<feature type="domain" description="Caspase family p10" evidence="1">
    <location>
        <begin position="80"/>
        <end position="151"/>
    </location>
</feature>
<proteinExistence type="predicted"/>
<dbReference type="InterPro" id="IPR002138">
    <property type="entry name" value="Pept_C14_p10"/>
</dbReference>
<dbReference type="AlphaFoldDB" id="A0A7J7K6M7"/>
<organism evidence="2 3">
    <name type="scientific">Bugula neritina</name>
    <name type="common">Brown bryozoan</name>
    <name type="synonym">Sertularia neritina</name>
    <dbReference type="NCBI Taxonomy" id="10212"/>
    <lineage>
        <taxon>Eukaryota</taxon>
        <taxon>Metazoa</taxon>
        <taxon>Spiralia</taxon>
        <taxon>Lophotrochozoa</taxon>
        <taxon>Bryozoa</taxon>
        <taxon>Gymnolaemata</taxon>
        <taxon>Cheilostomatida</taxon>
        <taxon>Flustrina</taxon>
        <taxon>Buguloidea</taxon>
        <taxon>Bugulidae</taxon>
        <taxon>Bugula</taxon>
    </lineage>
</organism>
<dbReference type="InterPro" id="IPR029030">
    <property type="entry name" value="Caspase-like_dom_sf"/>
</dbReference>
<protein>
    <recommendedName>
        <fullName evidence="1">Caspase family p10 domain-containing protein</fullName>
    </recommendedName>
</protein>
<dbReference type="PROSITE" id="PS50207">
    <property type="entry name" value="CASPASE_P10"/>
    <property type="match status" value="1"/>
</dbReference>
<evidence type="ECO:0000313" key="3">
    <source>
        <dbReference type="Proteomes" id="UP000593567"/>
    </source>
</evidence>
<evidence type="ECO:0000313" key="2">
    <source>
        <dbReference type="EMBL" id="KAF6033845.1"/>
    </source>
</evidence>
<reference evidence="2" key="1">
    <citation type="submission" date="2020-06" db="EMBL/GenBank/DDBJ databases">
        <title>Draft genome of Bugula neritina, a colonial animal packing powerful symbionts and potential medicines.</title>
        <authorList>
            <person name="Rayko M."/>
        </authorList>
    </citation>
    <scope>NUCLEOTIDE SEQUENCE [LARGE SCALE GENOMIC DNA]</scope>
    <source>
        <strain evidence="2">Kwan_BN1</strain>
    </source>
</reference>
<dbReference type="Gene3D" id="3.30.70.1470">
    <property type="entry name" value="Caspase-like"/>
    <property type="match status" value="1"/>
</dbReference>
<dbReference type="Proteomes" id="UP000593567">
    <property type="component" value="Unassembled WGS sequence"/>
</dbReference>
<evidence type="ECO:0000259" key="1">
    <source>
        <dbReference type="PROSITE" id="PS50207"/>
    </source>
</evidence>
<dbReference type="EMBL" id="VXIV02001223">
    <property type="protein sequence ID" value="KAF6033845.1"/>
    <property type="molecule type" value="Genomic_DNA"/>
</dbReference>
<dbReference type="GO" id="GO:0006508">
    <property type="term" value="P:proteolysis"/>
    <property type="evidence" value="ECO:0007669"/>
    <property type="project" value="InterPro"/>
</dbReference>
<dbReference type="SUPFAM" id="SSF52129">
    <property type="entry name" value="Caspase-like"/>
    <property type="match status" value="1"/>
</dbReference>
<name>A0A7J7K6M7_BUGNE</name>
<gene>
    <name evidence="2" type="ORF">EB796_007847</name>
</gene>
<sequence>MCVTANIEANPDESSLAAAQGEETEAVSFTHSKDDDDIVYPPIVMRPIRPVLPPGAGIEECWTILDVENLLVLKSNICSSKRHAEYGSPMIRALVSSIYKHACNRDLYTIFQQVQTKLVRKLYSDEDSERSRNLVVIWDTLPPRKRLYLFPGFNGFSRQYTTPI</sequence>
<dbReference type="GO" id="GO:0004197">
    <property type="term" value="F:cysteine-type endopeptidase activity"/>
    <property type="evidence" value="ECO:0007669"/>
    <property type="project" value="InterPro"/>
</dbReference>
<keyword evidence="3" id="KW-1185">Reference proteome</keyword>
<accession>A0A7J7K6M7</accession>
<comment type="caution">
    <text evidence="2">The sequence shown here is derived from an EMBL/GenBank/DDBJ whole genome shotgun (WGS) entry which is preliminary data.</text>
</comment>